<organism evidence="3 4">
    <name type="scientific">Aspergillus bombycis</name>
    <dbReference type="NCBI Taxonomy" id="109264"/>
    <lineage>
        <taxon>Eukaryota</taxon>
        <taxon>Fungi</taxon>
        <taxon>Dikarya</taxon>
        <taxon>Ascomycota</taxon>
        <taxon>Pezizomycotina</taxon>
        <taxon>Eurotiomycetes</taxon>
        <taxon>Eurotiomycetidae</taxon>
        <taxon>Eurotiales</taxon>
        <taxon>Aspergillaceae</taxon>
        <taxon>Aspergillus</taxon>
    </lineage>
</organism>
<accession>A0A1F8A033</accession>
<dbReference type="InterPro" id="IPR004360">
    <property type="entry name" value="Glyas_Fos-R_dOase_dom"/>
</dbReference>
<evidence type="ECO:0000313" key="4">
    <source>
        <dbReference type="Proteomes" id="UP000179179"/>
    </source>
</evidence>
<protein>
    <recommendedName>
        <fullName evidence="2">VOC domain-containing protein</fullName>
    </recommendedName>
</protein>
<feature type="domain" description="VOC" evidence="2">
    <location>
        <begin position="9"/>
        <end position="153"/>
    </location>
</feature>
<dbReference type="AlphaFoldDB" id="A0A1F8A033"/>
<dbReference type="RefSeq" id="XP_022388422.1">
    <property type="nucleotide sequence ID" value="XM_022534504.1"/>
</dbReference>
<dbReference type="GO" id="GO:0004493">
    <property type="term" value="F:methylmalonyl-CoA epimerase activity"/>
    <property type="evidence" value="ECO:0007669"/>
    <property type="project" value="TreeGrafter"/>
</dbReference>
<dbReference type="GO" id="GO:0046491">
    <property type="term" value="P:L-methylmalonyl-CoA metabolic process"/>
    <property type="evidence" value="ECO:0007669"/>
    <property type="project" value="TreeGrafter"/>
</dbReference>
<gene>
    <name evidence="3" type="ORF">ABOM_007375</name>
</gene>
<dbReference type="PROSITE" id="PS51819">
    <property type="entry name" value="VOC"/>
    <property type="match status" value="1"/>
</dbReference>
<dbReference type="Gene3D" id="3.10.180.10">
    <property type="entry name" value="2,3-Dihydroxybiphenyl 1,2-Dioxygenase, domain 1"/>
    <property type="match status" value="1"/>
</dbReference>
<dbReference type="PANTHER" id="PTHR43048:SF6">
    <property type="entry name" value="BLR8189 PROTEIN"/>
    <property type="match status" value="1"/>
</dbReference>
<sequence>MSAPQQNRVINHIGISVPDSEAAAVWYKKLLGFQSIGPIRHIKRSTQPTHCSFSVFPASLKEFKMAFLTTGNGVGFEIFEFIEPQTYVPQPEFEYHRGGVFHLCVTDADPNALADKIVEAGGKRIGVSAHPYTGHTMVYVSDPWGNAIEILDASYERIIGLMQNQA</sequence>
<dbReference type="InterPro" id="IPR029068">
    <property type="entry name" value="Glyas_Bleomycin-R_OHBP_Dase"/>
</dbReference>
<dbReference type="GO" id="GO:0046872">
    <property type="term" value="F:metal ion binding"/>
    <property type="evidence" value="ECO:0007669"/>
    <property type="project" value="UniProtKB-KW"/>
</dbReference>
<reference evidence="3 4" key="1">
    <citation type="journal article" date="2016" name="Genome Biol. Evol.">
        <title>Draft genome sequence of an aflatoxigenic Aspergillus species, A. bombycis.</title>
        <authorList>
            <person name="Moore G.G."/>
            <person name="Mack B.M."/>
            <person name="Beltz S.B."/>
            <person name="Gilbert M.K."/>
        </authorList>
    </citation>
    <scope>NUCLEOTIDE SEQUENCE [LARGE SCALE GENOMIC DNA]</scope>
    <source>
        <strain evidence="4">NRRL 26010</strain>
    </source>
</reference>
<evidence type="ECO:0000259" key="2">
    <source>
        <dbReference type="PROSITE" id="PS51819"/>
    </source>
</evidence>
<dbReference type="STRING" id="109264.A0A1F8A033"/>
<keyword evidence="4" id="KW-1185">Reference proteome</keyword>
<keyword evidence="1" id="KW-0479">Metal-binding</keyword>
<dbReference type="PANTHER" id="PTHR43048">
    <property type="entry name" value="METHYLMALONYL-COA EPIMERASE"/>
    <property type="match status" value="1"/>
</dbReference>
<dbReference type="SUPFAM" id="SSF54593">
    <property type="entry name" value="Glyoxalase/Bleomycin resistance protein/Dihydroxybiphenyl dioxygenase"/>
    <property type="match status" value="1"/>
</dbReference>
<dbReference type="InterPro" id="IPR037523">
    <property type="entry name" value="VOC_core"/>
</dbReference>
<comment type="caution">
    <text evidence="3">The sequence shown here is derived from an EMBL/GenBank/DDBJ whole genome shotgun (WGS) entry which is preliminary data.</text>
</comment>
<dbReference type="InterPro" id="IPR051785">
    <property type="entry name" value="MMCE/EMCE_epimerase"/>
</dbReference>
<evidence type="ECO:0000313" key="3">
    <source>
        <dbReference type="EMBL" id="OGM44705.1"/>
    </source>
</evidence>
<evidence type="ECO:0000256" key="1">
    <source>
        <dbReference type="ARBA" id="ARBA00022723"/>
    </source>
</evidence>
<proteinExistence type="predicted"/>
<dbReference type="OrthoDB" id="16820at2759"/>
<dbReference type="EMBL" id="LYCR01000051">
    <property type="protein sequence ID" value="OGM44705.1"/>
    <property type="molecule type" value="Genomic_DNA"/>
</dbReference>
<dbReference type="Pfam" id="PF00903">
    <property type="entry name" value="Glyoxalase"/>
    <property type="match status" value="1"/>
</dbReference>
<dbReference type="Proteomes" id="UP000179179">
    <property type="component" value="Unassembled WGS sequence"/>
</dbReference>
<dbReference type="GeneID" id="34450765"/>
<name>A0A1F8A033_9EURO</name>